<gene>
    <name evidence="2" type="ORF">LV89_02273</name>
</gene>
<feature type="transmembrane region" description="Helical" evidence="1">
    <location>
        <begin position="61"/>
        <end position="82"/>
    </location>
</feature>
<organism evidence="2 3">
    <name type="scientific">Arcicella aurantiaca</name>
    <dbReference type="NCBI Taxonomy" id="591202"/>
    <lineage>
        <taxon>Bacteria</taxon>
        <taxon>Pseudomonadati</taxon>
        <taxon>Bacteroidota</taxon>
        <taxon>Cytophagia</taxon>
        <taxon>Cytophagales</taxon>
        <taxon>Flectobacillaceae</taxon>
        <taxon>Arcicella</taxon>
    </lineage>
</organism>
<evidence type="ECO:0000313" key="3">
    <source>
        <dbReference type="Proteomes" id="UP000245489"/>
    </source>
</evidence>
<dbReference type="EMBL" id="QGGO01000010">
    <property type="protein sequence ID" value="PWK26764.1"/>
    <property type="molecule type" value="Genomic_DNA"/>
</dbReference>
<dbReference type="Proteomes" id="UP000245489">
    <property type="component" value="Unassembled WGS sequence"/>
</dbReference>
<protein>
    <submittedName>
        <fullName evidence="2">Uncharacterized protein</fullName>
    </submittedName>
</protein>
<feature type="transmembrane region" description="Helical" evidence="1">
    <location>
        <begin position="7"/>
        <end position="27"/>
    </location>
</feature>
<proteinExistence type="predicted"/>
<dbReference type="AlphaFoldDB" id="A0A316EU85"/>
<sequence>MKNLKLYGFIFMFVPVVYRFLIGLNVIHNMNEYRYLVFFLGFIGISIIFYNSVLINKKDRLFYGMILLIYSIILIRYSYLFWLK</sequence>
<accession>A0A316EU85</accession>
<keyword evidence="1" id="KW-0812">Transmembrane</keyword>
<reference evidence="2 3" key="1">
    <citation type="submission" date="2018-05" db="EMBL/GenBank/DDBJ databases">
        <title>Genomic Encyclopedia of Archaeal and Bacterial Type Strains, Phase II (KMG-II): from individual species to whole genera.</title>
        <authorList>
            <person name="Goeker M."/>
        </authorList>
    </citation>
    <scope>NUCLEOTIDE SEQUENCE [LARGE SCALE GENOMIC DNA]</scope>
    <source>
        <strain evidence="2 3">DSM 22214</strain>
    </source>
</reference>
<name>A0A316EU85_9BACT</name>
<keyword evidence="1" id="KW-1133">Transmembrane helix</keyword>
<feature type="transmembrane region" description="Helical" evidence="1">
    <location>
        <begin position="33"/>
        <end position="54"/>
    </location>
</feature>
<keyword evidence="3" id="KW-1185">Reference proteome</keyword>
<evidence type="ECO:0000256" key="1">
    <source>
        <dbReference type="SAM" id="Phobius"/>
    </source>
</evidence>
<comment type="caution">
    <text evidence="2">The sequence shown here is derived from an EMBL/GenBank/DDBJ whole genome shotgun (WGS) entry which is preliminary data.</text>
</comment>
<keyword evidence="1" id="KW-0472">Membrane</keyword>
<evidence type="ECO:0000313" key="2">
    <source>
        <dbReference type="EMBL" id="PWK26764.1"/>
    </source>
</evidence>